<dbReference type="GO" id="GO:0005524">
    <property type="term" value="F:ATP binding"/>
    <property type="evidence" value="ECO:0007669"/>
    <property type="project" value="InterPro"/>
</dbReference>
<accession>A0A3Q9BJ10</accession>
<dbReference type="Pfam" id="PF00271">
    <property type="entry name" value="Helicase_C"/>
    <property type="match status" value="1"/>
</dbReference>
<dbReference type="Gene3D" id="3.40.50.300">
    <property type="entry name" value="P-loop containing nucleotide triphosphate hydrolases"/>
    <property type="match status" value="1"/>
</dbReference>
<dbReference type="GO" id="GO:0016787">
    <property type="term" value="F:hydrolase activity"/>
    <property type="evidence" value="ECO:0007669"/>
    <property type="project" value="UniProtKB-KW"/>
</dbReference>
<evidence type="ECO:0000256" key="2">
    <source>
        <dbReference type="PROSITE-ProRule" id="PRU00325"/>
    </source>
</evidence>
<dbReference type="Proteomes" id="UP000273326">
    <property type="component" value="Chromosome"/>
</dbReference>
<feature type="domain" description="Helicase C-terminal" evidence="6">
    <location>
        <begin position="923"/>
        <end position="1080"/>
    </location>
</feature>
<evidence type="ECO:0000259" key="6">
    <source>
        <dbReference type="PROSITE" id="PS51194"/>
    </source>
</evidence>
<dbReference type="InterPro" id="IPR038718">
    <property type="entry name" value="SNF2-like_sf"/>
</dbReference>
<dbReference type="InterPro" id="IPR001650">
    <property type="entry name" value="Helicase_C-like"/>
</dbReference>
<feature type="coiled-coil region" evidence="3">
    <location>
        <begin position="1047"/>
        <end position="1074"/>
    </location>
</feature>
<keyword evidence="2" id="KW-0863">Zinc-finger</keyword>
<keyword evidence="2" id="KW-0479">Metal-binding</keyword>
<evidence type="ECO:0000259" key="5">
    <source>
        <dbReference type="PROSITE" id="PS51192"/>
    </source>
</evidence>
<organism evidence="7 8">
    <name type="scientific">Jeotgalibaca ciconiae</name>
    <dbReference type="NCBI Taxonomy" id="2496265"/>
    <lineage>
        <taxon>Bacteria</taxon>
        <taxon>Bacillati</taxon>
        <taxon>Bacillota</taxon>
        <taxon>Bacilli</taxon>
        <taxon>Lactobacillales</taxon>
        <taxon>Carnobacteriaceae</taxon>
        <taxon>Jeotgalibaca</taxon>
    </lineage>
</organism>
<dbReference type="AlphaFoldDB" id="A0A3Q9BJ10"/>
<sequence>MKWELLSEAQISEEASSDSVIRLGKNIFRKNEIKNIIVNEERDFLEVYAVVSNAYRTELMINENHQYLSYNCTCPKHMESFTACKHIVATMYKYNELIKEAKEAGGFAGSKQDQTSGNHPRKYFAAQYIMDHMSDFLDAQTGFRGREKLTFEYHFAFKSLENEDESSVRVKVGVDKLYQVKDIEQISLSLLREQPMVFGKEFSFDPAEHYIGSKDREMLYYLLELKNYQFQHQMYHQYSNGNKSEIEIQPVLIKETLQKILQMEHYKIKQGHRDSDQKSFVNPILFDEGEVLLPIPFQIRELANEPDHFQFSLVEPEKNMFYLFPLQKVMIKENDFFFLTDEEIRILNIVANAFSDNSEHQVVIPKKMMKDFLMTSVPSIAKRFPITISEQVKENYQQEPLIPKMYLDWSDDKLWVNLEFHYGPNTYNPTTFFMEEESLPESMVLDLEGEGKVLNSFYSFDFAFEFEDKKMVLVDFDEVYRFLYDALPEFSQLMEIYTTSSFDQLLYESPVHPQLVVGMDSSTNLLQVTFDMDGIAESDLKKIMQDLIANKKYRRLSNGKIINLQDQIFHEYQDILQKMDIKASKVKREMELPLHKIFSIDEEVLKRSELKNSIKDFLNRISSINEEEYTLPEAMVGNLRPYQVEGFQWLKTLDEFGFGGILADDMGLGKTIQALTFIASTLEKQSKPILVICPSSVLFNWQKESNQFIPGVETVLITGTKEERQKQIEKAKEDKIKLWITSYPVLIRDAELYEDTEFRTVILDEAQIVKNNTAKTTKAVRQLRSFNKFALSGTPLENQLGELYSIFSVVVPGLLGTKKSFKAMELAEINRKISPFILRRLKRNVLKELPDKIETIEYIDFSEEQKSIYLSQLSLVRSEANSIIEQDRLGENRIKILAGLTRLRQICCDPRLVMPDFNGGSAKLERLLEYLELAKENGNRVVLFSQFTQMLAIIQEELIKREYDYFYLDGKTPNEDRLALTTRFNEGEKDLFLISLKAGGTGLNLTGGDTVILYDSWWNPAVESQATDRVHRYGQKNVVQVIRMICAGTIEERISELQDKKRELIDQVISDEKKSITSLSKEEILELLSE</sequence>
<dbReference type="RefSeq" id="WP_126108585.1">
    <property type="nucleotide sequence ID" value="NZ_CP034465.1"/>
</dbReference>
<dbReference type="InterPro" id="IPR013663">
    <property type="entry name" value="Helicase_SWF/SNF/SWI_bac"/>
</dbReference>
<dbReference type="InterPro" id="IPR049730">
    <property type="entry name" value="SNF2/RAD54-like_C"/>
</dbReference>
<dbReference type="Pfam" id="PF08455">
    <property type="entry name" value="SNF2_assoc"/>
    <property type="match status" value="1"/>
</dbReference>
<keyword evidence="1" id="KW-0378">Hydrolase</keyword>
<name>A0A3Q9BJ10_9LACT</name>
<dbReference type="InterPro" id="IPR014001">
    <property type="entry name" value="Helicase_ATP-bd"/>
</dbReference>
<dbReference type="SUPFAM" id="SSF52540">
    <property type="entry name" value="P-loop containing nucleoside triphosphate hydrolases"/>
    <property type="match status" value="2"/>
</dbReference>
<evidence type="ECO:0000313" key="8">
    <source>
        <dbReference type="Proteomes" id="UP000273326"/>
    </source>
</evidence>
<evidence type="ECO:0008006" key="9">
    <source>
        <dbReference type="Google" id="ProtNLM"/>
    </source>
</evidence>
<gene>
    <name evidence="7" type="ORF">EJN90_01745</name>
</gene>
<dbReference type="PROSITE" id="PS51194">
    <property type="entry name" value="HELICASE_CTER"/>
    <property type="match status" value="1"/>
</dbReference>
<evidence type="ECO:0000256" key="1">
    <source>
        <dbReference type="ARBA" id="ARBA00022801"/>
    </source>
</evidence>
<dbReference type="FunFam" id="3.40.50.300:FF:000533">
    <property type="entry name" value="Helicase, Snf2 family"/>
    <property type="match status" value="1"/>
</dbReference>
<dbReference type="InterPro" id="IPR000330">
    <property type="entry name" value="SNF2_N"/>
</dbReference>
<dbReference type="EMBL" id="CP034465">
    <property type="protein sequence ID" value="AZP03494.1"/>
    <property type="molecule type" value="Genomic_DNA"/>
</dbReference>
<reference evidence="8" key="1">
    <citation type="submission" date="2018-12" db="EMBL/GenBank/DDBJ databases">
        <title>Complete genome sequencing of Jeotgalibaca sp. H21T32.</title>
        <authorList>
            <person name="Bae J.-W."/>
            <person name="Lee S.-Y."/>
        </authorList>
    </citation>
    <scope>NUCLEOTIDE SEQUENCE [LARGE SCALE GENOMIC DNA]</scope>
    <source>
        <strain evidence="8">H21T32</strain>
    </source>
</reference>
<dbReference type="Gene3D" id="3.40.50.10810">
    <property type="entry name" value="Tandem AAA-ATPase domain"/>
    <property type="match status" value="1"/>
</dbReference>
<dbReference type="GO" id="GO:0008270">
    <property type="term" value="F:zinc ion binding"/>
    <property type="evidence" value="ECO:0007669"/>
    <property type="project" value="UniProtKB-KW"/>
</dbReference>
<keyword evidence="3" id="KW-0175">Coiled coil</keyword>
<dbReference type="PROSITE" id="PS51192">
    <property type="entry name" value="HELICASE_ATP_BIND_1"/>
    <property type="match status" value="1"/>
</dbReference>
<dbReference type="SMART" id="SM00487">
    <property type="entry name" value="DEXDc"/>
    <property type="match status" value="1"/>
</dbReference>
<dbReference type="InterPro" id="IPR007527">
    <property type="entry name" value="Znf_SWIM"/>
</dbReference>
<keyword evidence="8" id="KW-1185">Reference proteome</keyword>
<feature type="domain" description="Helicase ATP-binding" evidence="5">
    <location>
        <begin position="651"/>
        <end position="813"/>
    </location>
</feature>
<keyword evidence="2" id="KW-0862">Zinc</keyword>
<dbReference type="PROSITE" id="PS50966">
    <property type="entry name" value="ZF_SWIM"/>
    <property type="match status" value="1"/>
</dbReference>
<dbReference type="InterPro" id="IPR027417">
    <property type="entry name" value="P-loop_NTPase"/>
</dbReference>
<protein>
    <recommendedName>
        <fullName evidence="9">Helicase SNF2</fullName>
    </recommendedName>
</protein>
<evidence type="ECO:0000256" key="3">
    <source>
        <dbReference type="SAM" id="Coils"/>
    </source>
</evidence>
<evidence type="ECO:0000259" key="4">
    <source>
        <dbReference type="PROSITE" id="PS50966"/>
    </source>
</evidence>
<dbReference type="Pfam" id="PF00176">
    <property type="entry name" value="SNF2-rel_dom"/>
    <property type="match status" value="1"/>
</dbReference>
<evidence type="ECO:0000313" key="7">
    <source>
        <dbReference type="EMBL" id="AZP03494.1"/>
    </source>
</evidence>
<dbReference type="KEGG" id="jeh:EJN90_01745"/>
<dbReference type="OrthoDB" id="9760715at2"/>
<dbReference type="SMART" id="SM00490">
    <property type="entry name" value="HELICc"/>
    <property type="match status" value="1"/>
</dbReference>
<dbReference type="PANTHER" id="PTHR10799">
    <property type="entry name" value="SNF2/RAD54 HELICASE FAMILY"/>
    <property type="match status" value="1"/>
</dbReference>
<dbReference type="CDD" id="cd18793">
    <property type="entry name" value="SF2_C_SNF"/>
    <property type="match status" value="1"/>
</dbReference>
<feature type="domain" description="SWIM-type" evidence="4">
    <location>
        <begin position="57"/>
        <end position="95"/>
    </location>
</feature>
<proteinExistence type="predicted"/>